<dbReference type="RefSeq" id="WP_244526921.1">
    <property type="nucleotide sequence ID" value="NZ_FQYU01000021.1"/>
</dbReference>
<reference evidence="2" key="1">
    <citation type="submission" date="2016-11" db="EMBL/GenBank/DDBJ databases">
        <authorList>
            <person name="Varghese N."/>
            <person name="Submissions S."/>
        </authorList>
    </citation>
    <scope>NUCLEOTIDE SEQUENCE [LARGE SCALE GENOMIC DNA]</scope>
    <source>
        <strain evidence="2">DSM 19858</strain>
    </source>
</reference>
<evidence type="ECO:0000313" key="2">
    <source>
        <dbReference type="Proteomes" id="UP000184543"/>
    </source>
</evidence>
<evidence type="ECO:0000313" key="1">
    <source>
        <dbReference type="EMBL" id="SHK06972.1"/>
    </source>
</evidence>
<protein>
    <recommendedName>
        <fullName evidence="3">DUF2931 family protein</fullName>
    </recommendedName>
</protein>
<name>A0A1M6PGE6_9FLAO</name>
<dbReference type="AlphaFoldDB" id="A0A1M6PGE6"/>
<evidence type="ECO:0008006" key="3">
    <source>
        <dbReference type="Google" id="ProtNLM"/>
    </source>
</evidence>
<accession>A0A1M6PGE6</accession>
<gene>
    <name evidence="1" type="ORF">SAMN04488513_12110</name>
</gene>
<dbReference type="STRING" id="192903.SAMN04488513_12110"/>
<dbReference type="InterPro" id="IPR021326">
    <property type="entry name" value="DUF2931"/>
</dbReference>
<dbReference type="Proteomes" id="UP000184543">
    <property type="component" value="Unassembled WGS sequence"/>
</dbReference>
<sequence length="319" mass="37038">MKKFEWRPTANAPKYYPAEVIAGNFYMQDGSSIYIPTGHTLMTGWGNTGAAHIVGEDFKPVPYKFDIKWVSYLEEKFYGGTFELPKEKMEALFEEGFINSRNQQETYDSIVLGLAPGGVLVVWMYGSFTVEIARFQAKEIEMTMKEFKPYATRSLEDYVKVIKNDIINEDIKGAIDVDNIPFGIWDTYRNKYNWAPKVLFKKEGETLLKTIVVNYYNGEFFNTYGQNPVVTEMKERPIPYRSAMSWRDDQNNNYGAKVFFDEKEIFGLFDTIYNQKKAPKANLIFEIDKFNSSLKVYFKTENEIYPIKKAEVKVYLASS</sequence>
<dbReference type="Pfam" id="PF11153">
    <property type="entry name" value="DUF2931"/>
    <property type="match status" value="1"/>
</dbReference>
<dbReference type="EMBL" id="FQYU01000021">
    <property type="protein sequence ID" value="SHK06972.1"/>
    <property type="molecule type" value="Genomic_DNA"/>
</dbReference>
<proteinExistence type="predicted"/>
<organism evidence="1 2">
    <name type="scientific">Pseudozobellia thermophila</name>
    <dbReference type="NCBI Taxonomy" id="192903"/>
    <lineage>
        <taxon>Bacteria</taxon>
        <taxon>Pseudomonadati</taxon>
        <taxon>Bacteroidota</taxon>
        <taxon>Flavobacteriia</taxon>
        <taxon>Flavobacteriales</taxon>
        <taxon>Flavobacteriaceae</taxon>
        <taxon>Pseudozobellia</taxon>
    </lineage>
</organism>
<keyword evidence="2" id="KW-1185">Reference proteome</keyword>